<dbReference type="PROSITE" id="PS51257">
    <property type="entry name" value="PROKAR_LIPOPROTEIN"/>
    <property type="match status" value="1"/>
</dbReference>
<evidence type="ECO:0000256" key="4">
    <source>
        <dbReference type="SAM" id="SignalP"/>
    </source>
</evidence>
<proteinExistence type="inferred from homology"/>
<name>A0A0F0KV42_9MICO</name>
<evidence type="ECO:0000256" key="2">
    <source>
        <dbReference type="ARBA" id="ARBA00022448"/>
    </source>
</evidence>
<dbReference type="GO" id="GO:0042597">
    <property type="term" value="C:periplasmic space"/>
    <property type="evidence" value="ECO:0007669"/>
    <property type="project" value="UniProtKB-ARBA"/>
</dbReference>
<evidence type="ECO:0000256" key="1">
    <source>
        <dbReference type="ARBA" id="ARBA00005695"/>
    </source>
</evidence>
<organism evidence="6 7">
    <name type="scientific">Microbacterium oxydans</name>
    <dbReference type="NCBI Taxonomy" id="82380"/>
    <lineage>
        <taxon>Bacteria</taxon>
        <taxon>Bacillati</taxon>
        <taxon>Actinomycetota</taxon>
        <taxon>Actinomycetes</taxon>
        <taxon>Micrococcales</taxon>
        <taxon>Microbacteriaceae</taxon>
        <taxon>Microbacterium</taxon>
    </lineage>
</organism>
<dbReference type="PIRSF" id="PIRSF002741">
    <property type="entry name" value="MppA"/>
    <property type="match status" value="1"/>
</dbReference>
<dbReference type="PANTHER" id="PTHR30290:SF9">
    <property type="entry name" value="OLIGOPEPTIDE-BINDING PROTEIN APPA"/>
    <property type="match status" value="1"/>
</dbReference>
<feature type="chain" id="PRO_5038835769" evidence="4">
    <location>
        <begin position="26"/>
        <end position="509"/>
    </location>
</feature>
<dbReference type="SUPFAM" id="SSF53850">
    <property type="entry name" value="Periplasmic binding protein-like II"/>
    <property type="match status" value="1"/>
</dbReference>
<accession>A0A0F0KV42</accession>
<dbReference type="InterPro" id="IPR000914">
    <property type="entry name" value="SBP_5_dom"/>
</dbReference>
<evidence type="ECO:0000259" key="5">
    <source>
        <dbReference type="Pfam" id="PF00496"/>
    </source>
</evidence>
<dbReference type="Pfam" id="PF00496">
    <property type="entry name" value="SBP_bac_5"/>
    <property type="match status" value="1"/>
</dbReference>
<dbReference type="GO" id="GO:0043190">
    <property type="term" value="C:ATP-binding cassette (ABC) transporter complex"/>
    <property type="evidence" value="ECO:0007669"/>
    <property type="project" value="InterPro"/>
</dbReference>
<dbReference type="EMBL" id="JYIV01000019">
    <property type="protein sequence ID" value="KJL24767.1"/>
    <property type="molecule type" value="Genomic_DNA"/>
</dbReference>
<comment type="caution">
    <text evidence="6">The sequence shown here is derived from an EMBL/GenBank/DDBJ whole genome shotgun (WGS) entry which is preliminary data.</text>
</comment>
<dbReference type="InterPro" id="IPR030678">
    <property type="entry name" value="Peptide/Ni-bd"/>
</dbReference>
<dbReference type="Gene3D" id="3.10.105.10">
    <property type="entry name" value="Dipeptide-binding Protein, Domain 3"/>
    <property type="match status" value="1"/>
</dbReference>
<dbReference type="GO" id="GO:0015833">
    <property type="term" value="P:peptide transport"/>
    <property type="evidence" value="ECO:0007669"/>
    <property type="project" value="TreeGrafter"/>
</dbReference>
<gene>
    <name evidence="6" type="primary">hbpA_1</name>
    <name evidence="6" type="ORF">RN51_00917</name>
</gene>
<sequence>MKRMPLALAAAVAATLALTSCSGGATPSPSDGSAAEGPDALNIGNFLDVTSWDPSLADIGFDGPYLSAVYDALIALDADGQPVPSLATEWTVADDDLSIDLDIRTDAVFSDGTPVDVDAVIASLEYLKAGARSGEAYLNVSSFEKVDDDTVRIVLTQRDDTILYFMGLGRSYIVSPASIEAGTLGSDPIGSGPYVLDSATSVAGAEYHFTKTPDYWDAETYPFSELAIYPITDATARHNAMLSGQINVQYGDVANLEQAKQQGWNTAERVSGWAGLVITDHTGAKSEPLGKLEVRQALNYAFDGAAILAAVGSGAGVATNQVFPDGGTVNDPALNETYAYNIDKAKKLLADAGYPDGFAISMPMSPIFEMWKPSAEQALNELGVTVTWDNMQMPDYQLNAPNYPMFISFLAMDGNDVATVARQVTSVQWFNPEPDYAQNEVIAPLVDKVQTERGDAQTDAIKELNEALVDQAWWSVWYQANNIYYTAPGIQLQPVVGMMFPTLRYITRG</sequence>
<feature type="signal peptide" evidence="4">
    <location>
        <begin position="1"/>
        <end position="25"/>
    </location>
</feature>
<keyword evidence="3 4" id="KW-0732">Signal</keyword>
<keyword evidence="2" id="KW-0813">Transport</keyword>
<dbReference type="InterPro" id="IPR039424">
    <property type="entry name" value="SBP_5"/>
</dbReference>
<dbReference type="AlphaFoldDB" id="A0A0F0KV42"/>
<dbReference type="Proteomes" id="UP000033725">
    <property type="component" value="Unassembled WGS sequence"/>
</dbReference>
<evidence type="ECO:0000256" key="3">
    <source>
        <dbReference type="ARBA" id="ARBA00022729"/>
    </source>
</evidence>
<dbReference type="Gene3D" id="3.40.190.10">
    <property type="entry name" value="Periplasmic binding protein-like II"/>
    <property type="match status" value="1"/>
</dbReference>
<reference evidence="6 7" key="1">
    <citation type="submission" date="2015-02" db="EMBL/GenBank/DDBJ databases">
        <title>Draft genome sequences of ten Microbacterium spp. with emphasis on heavy metal contaminated environments.</title>
        <authorList>
            <person name="Corretto E."/>
        </authorList>
    </citation>
    <scope>NUCLEOTIDE SEQUENCE [LARGE SCALE GENOMIC DNA]</scope>
    <source>
        <strain evidence="6 7">BEL163</strain>
    </source>
</reference>
<dbReference type="PANTHER" id="PTHR30290">
    <property type="entry name" value="PERIPLASMIC BINDING COMPONENT OF ABC TRANSPORTER"/>
    <property type="match status" value="1"/>
</dbReference>
<evidence type="ECO:0000313" key="6">
    <source>
        <dbReference type="EMBL" id="KJL24767.1"/>
    </source>
</evidence>
<dbReference type="RefSeq" id="WP_231579212.1">
    <property type="nucleotide sequence ID" value="NZ_JYIV01000019.1"/>
</dbReference>
<protein>
    <submittedName>
        <fullName evidence="6">Heme-binding protein A</fullName>
    </submittedName>
</protein>
<dbReference type="GO" id="GO:1904680">
    <property type="term" value="F:peptide transmembrane transporter activity"/>
    <property type="evidence" value="ECO:0007669"/>
    <property type="project" value="TreeGrafter"/>
</dbReference>
<feature type="domain" description="Solute-binding protein family 5" evidence="5">
    <location>
        <begin position="81"/>
        <end position="421"/>
    </location>
</feature>
<dbReference type="PATRIC" id="fig|82380.10.peg.920"/>
<evidence type="ECO:0000313" key="7">
    <source>
        <dbReference type="Proteomes" id="UP000033725"/>
    </source>
</evidence>
<comment type="similarity">
    <text evidence="1">Belongs to the bacterial solute-binding protein 5 family.</text>
</comment>